<dbReference type="EMBL" id="WBKB01000001">
    <property type="protein sequence ID" value="KAB1645023.1"/>
    <property type="molecule type" value="Genomic_DNA"/>
</dbReference>
<protein>
    <submittedName>
        <fullName evidence="2">DUF1524 domain-containing protein</fullName>
    </submittedName>
</protein>
<accession>A0A7J5BFH9</accession>
<organism evidence="2 3">
    <name type="scientific">Gulosibacter chungangensis</name>
    <dbReference type="NCBI Taxonomy" id="979746"/>
    <lineage>
        <taxon>Bacteria</taxon>
        <taxon>Bacillati</taxon>
        <taxon>Actinomycetota</taxon>
        <taxon>Actinomycetes</taxon>
        <taxon>Micrococcales</taxon>
        <taxon>Microbacteriaceae</taxon>
        <taxon>Gulosibacter</taxon>
    </lineage>
</organism>
<dbReference type="Pfam" id="PF07510">
    <property type="entry name" value="GmrSD_C"/>
    <property type="match status" value="1"/>
</dbReference>
<comment type="caution">
    <text evidence="2">The sequence shown here is derived from an EMBL/GenBank/DDBJ whole genome shotgun (WGS) entry which is preliminary data.</text>
</comment>
<dbReference type="InterPro" id="IPR011089">
    <property type="entry name" value="GmrSD_C"/>
</dbReference>
<feature type="domain" description="GmrSD restriction endonucleases C-terminal" evidence="1">
    <location>
        <begin position="156"/>
        <end position="252"/>
    </location>
</feature>
<keyword evidence="3" id="KW-1185">Reference proteome</keyword>
<gene>
    <name evidence="2" type="ORF">F8O05_01850</name>
</gene>
<dbReference type="Proteomes" id="UP000433493">
    <property type="component" value="Unassembled WGS sequence"/>
</dbReference>
<dbReference type="RefSeq" id="WP_158051033.1">
    <property type="nucleotide sequence ID" value="NZ_WBKB01000001.1"/>
</dbReference>
<evidence type="ECO:0000313" key="3">
    <source>
        <dbReference type="Proteomes" id="UP000433493"/>
    </source>
</evidence>
<reference evidence="2 3" key="1">
    <citation type="submission" date="2019-09" db="EMBL/GenBank/DDBJ databases">
        <title>Phylogeny of genus Pseudoclavibacter and closely related genus.</title>
        <authorList>
            <person name="Li Y."/>
        </authorList>
    </citation>
    <scope>NUCLEOTIDE SEQUENCE [LARGE SCALE GENOMIC DNA]</scope>
    <source>
        <strain evidence="2 3">KCTC 13959</strain>
    </source>
</reference>
<dbReference type="OrthoDB" id="5196645at2"/>
<dbReference type="AlphaFoldDB" id="A0A7J5BFH9"/>
<dbReference type="PANTHER" id="PTHR24094">
    <property type="entry name" value="SECRETED PROTEIN"/>
    <property type="match status" value="1"/>
</dbReference>
<dbReference type="PANTHER" id="PTHR24094:SF15">
    <property type="entry name" value="AMP-DEPENDENT SYNTHETASE_LIGASE DOMAIN-CONTAINING PROTEIN-RELATED"/>
    <property type="match status" value="1"/>
</dbReference>
<name>A0A7J5BFH9_9MICO</name>
<evidence type="ECO:0000259" key="1">
    <source>
        <dbReference type="Pfam" id="PF07510"/>
    </source>
</evidence>
<dbReference type="PROSITE" id="PS51257">
    <property type="entry name" value="PROKAR_LIPOPROTEIN"/>
    <property type="match status" value="1"/>
</dbReference>
<sequence length="257" mass="28376">MTEIHRSATSSRTRPRALARVVAPLSLVALLLTGCSADLGNDAETPDGALPILSQSVTEAGEDGETQVDDSLADTALEVLDTIPVAPKTEWDGYFQRAEYFGDGWADLDGDRCNTRQEMLAEQLEEVELNRDGCRVDSGVLHDPYTGETVEFIRGQGTSDDVQIDHVVALYNAWRTGAQDLTQEERLQLANDPLNLQPTVDWANDEKESSDASQWLPPDESYHCTYVARQIVVKANYGLWVTEAEDEAMREVLADCN</sequence>
<evidence type="ECO:0000313" key="2">
    <source>
        <dbReference type="EMBL" id="KAB1645023.1"/>
    </source>
</evidence>
<proteinExistence type="predicted"/>